<dbReference type="InterPro" id="IPR019475">
    <property type="entry name" value="DNA_primase_DnaB-bd"/>
</dbReference>
<gene>
    <name evidence="2" type="ORF">S06H3_04600</name>
</gene>
<evidence type="ECO:0000313" key="2">
    <source>
        <dbReference type="EMBL" id="GAH98429.1"/>
    </source>
</evidence>
<dbReference type="GO" id="GO:0006269">
    <property type="term" value="P:DNA replication, synthesis of primer"/>
    <property type="evidence" value="ECO:0007669"/>
    <property type="project" value="TreeGrafter"/>
</dbReference>
<dbReference type="PANTHER" id="PTHR30313:SF2">
    <property type="entry name" value="DNA PRIMASE"/>
    <property type="match status" value="1"/>
</dbReference>
<name>X1L7N3_9ZZZZ</name>
<dbReference type="EMBL" id="BARV01001628">
    <property type="protein sequence ID" value="GAH98429.1"/>
    <property type="molecule type" value="Genomic_DNA"/>
</dbReference>
<feature type="non-terminal residue" evidence="2">
    <location>
        <position position="1"/>
    </location>
</feature>
<dbReference type="GO" id="GO:0016779">
    <property type="term" value="F:nucleotidyltransferase activity"/>
    <property type="evidence" value="ECO:0007669"/>
    <property type="project" value="InterPro"/>
</dbReference>
<dbReference type="AlphaFoldDB" id="X1L7N3"/>
<dbReference type="InterPro" id="IPR050219">
    <property type="entry name" value="DnaG_primase"/>
</dbReference>
<dbReference type="SMART" id="SM00493">
    <property type="entry name" value="TOPRIM"/>
    <property type="match status" value="1"/>
</dbReference>
<dbReference type="CDD" id="cd03364">
    <property type="entry name" value="TOPRIM_DnaG_primases"/>
    <property type="match status" value="1"/>
</dbReference>
<dbReference type="InterPro" id="IPR006171">
    <property type="entry name" value="TOPRIM_dom"/>
</dbReference>
<organism evidence="2">
    <name type="scientific">marine sediment metagenome</name>
    <dbReference type="NCBI Taxonomy" id="412755"/>
    <lineage>
        <taxon>unclassified sequences</taxon>
        <taxon>metagenomes</taxon>
        <taxon>ecological metagenomes</taxon>
    </lineage>
</organism>
<dbReference type="InterPro" id="IPR034151">
    <property type="entry name" value="TOPRIM_DnaG_bac"/>
</dbReference>
<dbReference type="Pfam" id="PF13662">
    <property type="entry name" value="Toprim_4"/>
    <property type="match status" value="1"/>
</dbReference>
<feature type="domain" description="Toprim" evidence="1">
    <location>
        <begin position="20"/>
        <end position="98"/>
    </location>
</feature>
<dbReference type="SUPFAM" id="SSF56731">
    <property type="entry name" value="DNA primase core"/>
    <property type="match status" value="1"/>
</dbReference>
<dbReference type="PROSITE" id="PS50880">
    <property type="entry name" value="TOPRIM"/>
    <property type="match status" value="1"/>
</dbReference>
<sequence>DKSGNLYGIDQAKLAARQKNLVIIVEGYMDVLRAHQHGWQNVVASMGTSVTEKQVAIVKRSSKNIALSLDADAAGEEATLRSAEVLVDSLEKKVTPIPTWSGLVKYENILNAEIKVIPLPQGKDPDKVIDESPDLWQNLVEQALPMLDFAFETIISKIDFNKAKDKSLAIQKLLPLVYEIKDPVRQAHYVQKLARRLTISESILAATLRKLPAAKKRHRLSEAIEQSRFTQQLVSNPIEEYCLALLNK</sequence>
<comment type="caution">
    <text evidence="2">The sequence shown here is derived from an EMBL/GenBank/DDBJ whole genome shotgun (WGS) entry which is preliminary data.</text>
</comment>
<protein>
    <recommendedName>
        <fullName evidence="1">Toprim domain-containing protein</fullName>
    </recommendedName>
</protein>
<proteinExistence type="predicted"/>
<dbReference type="Pfam" id="PF10410">
    <property type="entry name" value="DnaB_bind"/>
    <property type="match status" value="1"/>
</dbReference>
<reference evidence="2" key="1">
    <citation type="journal article" date="2014" name="Front. Microbiol.">
        <title>High frequency of phylogenetically diverse reductive dehalogenase-homologous genes in deep subseafloor sedimentary metagenomes.</title>
        <authorList>
            <person name="Kawai M."/>
            <person name="Futagami T."/>
            <person name="Toyoda A."/>
            <person name="Takaki Y."/>
            <person name="Nishi S."/>
            <person name="Hori S."/>
            <person name="Arai W."/>
            <person name="Tsubouchi T."/>
            <person name="Morono Y."/>
            <person name="Uchiyama I."/>
            <person name="Ito T."/>
            <person name="Fujiyama A."/>
            <person name="Inagaki F."/>
            <person name="Takami H."/>
        </authorList>
    </citation>
    <scope>NUCLEOTIDE SEQUENCE</scope>
    <source>
        <strain evidence="2">Expedition CK06-06</strain>
    </source>
</reference>
<dbReference type="Gene3D" id="3.40.1360.10">
    <property type="match status" value="1"/>
</dbReference>
<dbReference type="GO" id="GO:0005737">
    <property type="term" value="C:cytoplasm"/>
    <property type="evidence" value="ECO:0007669"/>
    <property type="project" value="TreeGrafter"/>
</dbReference>
<dbReference type="PANTHER" id="PTHR30313">
    <property type="entry name" value="DNA PRIMASE"/>
    <property type="match status" value="1"/>
</dbReference>
<accession>X1L7N3</accession>
<evidence type="ECO:0000259" key="1">
    <source>
        <dbReference type="PROSITE" id="PS50880"/>
    </source>
</evidence>